<name>A0A1I6YTQ6_9BACT</name>
<evidence type="ECO:0000259" key="2">
    <source>
        <dbReference type="Pfam" id="PF13349"/>
    </source>
</evidence>
<keyword evidence="1" id="KW-0732">Signal</keyword>
<dbReference type="EMBL" id="FPBF01000001">
    <property type="protein sequence ID" value="SFT53799.1"/>
    <property type="molecule type" value="Genomic_DNA"/>
</dbReference>
<organism evidence="3 4">
    <name type="scientific">Algoriphagus locisalis</name>
    <dbReference type="NCBI Taxonomy" id="305507"/>
    <lineage>
        <taxon>Bacteria</taxon>
        <taxon>Pseudomonadati</taxon>
        <taxon>Bacteroidota</taxon>
        <taxon>Cytophagia</taxon>
        <taxon>Cytophagales</taxon>
        <taxon>Cyclobacteriaceae</taxon>
        <taxon>Algoriphagus</taxon>
    </lineage>
</organism>
<feature type="chain" id="PRO_5011522186" evidence="1">
    <location>
        <begin position="26"/>
        <end position="314"/>
    </location>
</feature>
<dbReference type="Proteomes" id="UP000199673">
    <property type="component" value="Unassembled WGS sequence"/>
</dbReference>
<feature type="signal peptide" evidence="1">
    <location>
        <begin position="1"/>
        <end position="25"/>
    </location>
</feature>
<sequence length="314" mass="33532">MKTKPIKIRIAIFALVATAFSILTSCETNLELVQSINEQFEEVNSIEIESSFLDVSYIGSPTMESVQLIGALESSRAGNYSIEYKLVQHKLIIEVERNGNGGGNHRGYINLTGPELMNIDLDAGSGTVQISQVNAEEFELDGGSGNFELTDISAPILDLQLSSGRINAYNLVGDVDLEISSGNANISNLEGNINAIGSSGKFTFKMIKGLVNCSLNSGNGVLTGIQEIGKLKISSGNFNVNESYFGADTRLEGSSGNFNIQTESNLNDFNFDLKTSSGNIRVGESTSSGTLRIDNGSPYTVSGEVSSGNIKIRN</sequence>
<protein>
    <submittedName>
        <fullName evidence="3">Putative adhesin</fullName>
    </submittedName>
</protein>
<dbReference type="AlphaFoldDB" id="A0A1I6YTQ6"/>
<accession>A0A1I6YTQ6</accession>
<dbReference type="STRING" id="305507.SAMN04489724_1212"/>
<dbReference type="InterPro" id="IPR025164">
    <property type="entry name" value="Toastrack_DUF4097"/>
</dbReference>
<proteinExistence type="predicted"/>
<dbReference type="RefSeq" id="WP_091691744.1">
    <property type="nucleotide sequence ID" value="NZ_FPBF01000001.1"/>
</dbReference>
<dbReference type="Pfam" id="PF13349">
    <property type="entry name" value="DUF4097"/>
    <property type="match status" value="1"/>
</dbReference>
<evidence type="ECO:0000256" key="1">
    <source>
        <dbReference type="SAM" id="SignalP"/>
    </source>
</evidence>
<dbReference type="PROSITE" id="PS51257">
    <property type="entry name" value="PROKAR_LIPOPROTEIN"/>
    <property type="match status" value="1"/>
</dbReference>
<gene>
    <name evidence="3" type="ORF">SAMN04489724_1212</name>
</gene>
<keyword evidence="4" id="KW-1185">Reference proteome</keyword>
<reference evidence="4" key="1">
    <citation type="submission" date="2016-10" db="EMBL/GenBank/DDBJ databases">
        <authorList>
            <person name="Varghese N."/>
            <person name="Submissions S."/>
        </authorList>
    </citation>
    <scope>NUCLEOTIDE SEQUENCE [LARGE SCALE GENOMIC DNA]</scope>
    <source>
        <strain evidence="4">DSM 23445</strain>
    </source>
</reference>
<evidence type="ECO:0000313" key="4">
    <source>
        <dbReference type="Proteomes" id="UP000199673"/>
    </source>
</evidence>
<evidence type="ECO:0000313" key="3">
    <source>
        <dbReference type="EMBL" id="SFT53799.1"/>
    </source>
</evidence>
<feature type="domain" description="DUF4097" evidence="2">
    <location>
        <begin position="108"/>
        <end position="313"/>
    </location>
</feature>
<dbReference type="OrthoDB" id="835341at2"/>